<gene>
    <name evidence="2" type="ORF">M6B38_167310</name>
</gene>
<reference evidence="2" key="2">
    <citation type="submission" date="2023-04" db="EMBL/GenBank/DDBJ databases">
        <authorList>
            <person name="Bruccoleri R.E."/>
            <person name="Oakeley E.J."/>
            <person name="Faust A.-M."/>
            <person name="Dessus-Babus S."/>
            <person name="Altorfer M."/>
            <person name="Burckhardt D."/>
            <person name="Oertli M."/>
            <person name="Naumann U."/>
            <person name="Petersen F."/>
            <person name="Wong J."/>
        </authorList>
    </citation>
    <scope>NUCLEOTIDE SEQUENCE</scope>
    <source>
        <strain evidence="2">GSM-AAB239-AS_SAM_17_03QT</strain>
        <tissue evidence="2">Leaf</tissue>
    </source>
</reference>
<evidence type="ECO:0000313" key="2">
    <source>
        <dbReference type="EMBL" id="KAJ6808492.1"/>
    </source>
</evidence>
<feature type="region of interest" description="Disordered" evidence="1">
    <location>
        <begin position="55"/>
        <end position="78"/>
    </location>
</feature>
<evidence type="ECO:0000256" key="1">
    <source>
        <dbReference type="SAM" id="MobiDB-lite"/>
    </source>
</evidence>
<dbReference type="PANTHER" id="PTHR34197:SF2">
    <property type="entry name" value="OS04G0591300 PROTEIN"/>
    <property type="match status" value="1"/>
</dbReference>
<evidence type="ECO:0000313" key="3">
    <source>
        <dbReference type="Proteomes" id="UP001140949"/>
    </source>
</evidence>
<name>A0AAX6EWG3_IRIPA</name>
<feature type="compositionally biased region" description="Low complexity" evidence="1">
    <location>
        <begin position="57"/>
        <end position="78"/>
    </location>
</feature>
<sequence length="193" mass="21420">MDEHFRRQEEDLWKCRKHPCPSARRRISGVCPSCLRDRLLRLCPDCANLRPCPCPTSSSSSSSFSSISSSVDPPRSSVSGAIGAVGRVSSLIEIEPSFQRSRSVAFGGSRRTDGVGRSGSRKWWPFSKKEAEADFRDFSRSMGAVGKCSSSAEGSGEEVRGKVWKWHFPSPMRAFRHRKPASVVHERSPMCRG</sequence>
<accession>A0AAX6EWG3</accession>
<dbReference type="PANTHER" id="PTHR34197">
    <property type="entry name" value="OS04G0591300 PROTEIN"/>
    <property type="match status" value="1"/>
</dbReference>
<dbReference type="AlphaFoldDB" id="A0AAX6EWG3"/>
<reference evidence="2" key="1">
    <citation type="journal article" date="2023" name="GigaByte">
        <title>Genome assembly of the bearded iris, Iris pallida Lam.</title>
        <authorList>
            <person name="Bruccoleri R.E."/>
            <person name="Oakeley E.J."/>
            <person name="Faust A.M.E."/>
            <person name="Altorfer M."/>
            <person name="Dessus-Babus S."/>
            <person name="Burckhardt D."/>
            <person name="Oertli M."/>
            <person name="Naumann U."/>
            <person name="Petersen F."/>
            <person name="Wong J."/>
        </authorList>
    </citation>
    <scope>NUCLEOTIDE SEQUENCE</scope>
    <source>
        <strain evidence="2">GSM-AAB239-AS_SAM_17_03QT</strain>
    </source>
</reference>
<keyword evidence="3" id="KW-1185">Reference proteome</keyword>
<organism evidence="2 3">
    <name type="scientific">Iris pallida</name>
    <name type="common">Sweet iris</name>
    <dbReference type="NCBI Taxonomy" id="29817"/>
    <lineage>
        <taxon>Eukaryota</taxon>
        <taxon>Viridiplantae</taxon>
        <taxon>Streptophyta</taxon>
        <taxon>Embryophyta</taxon>
        <taxon>Tracheophyta</taxon>
        <taxon>Spermatophyta</taxon>
        <taxon>Magnoliopsida</taxon>
        <taxon>Liliopsida</taxon>
        <taxon>Asparagales</taxon>
        <taxon>Iridaceae</taxon>
        <taxon>Iridoideae</taxon>
        <taxon>Irideae</taxon>
        <taxon>Iris</taxon>
    </lineage>
</organism>
<protein>
    <submittedName>
        <fullName evidence="2">Uncharacterized protein</fullName>
    </submittedName>
</protein>
<proteinExistence type="predicted"/>
<comment type="caution">
    <text evidence="2">The sequence shown here is derived from an EMBL/GenBank/DDBJ whole genome shotgun (WGS) entry which is preliminary data.</text>
</comment>
<dbReference type="Proteomes" id="UP001140949">
    <property type="component" value="Unassembled WGS sequence"/>
</dbReference>
<dbReference type="EMBL" id="JANAVB010033416">
    <property type="protein sequence ID" value="KAJ6808492.1"/>
    <property type="molecule type" value="Genomic_DNA"/>
</dbReference>